<evidence type="ECO:0000313" key="3">
    <source>
        <dbReference type="Proteomes" id="UP001201449"/>
    </source>
</evidence>
<evidence type="ECO:0000313" key="2">
    <source>
        <dbReference type="EMBL" id="MCF1752243.1"/>
    </source>
</evidence>
<dbReference type="RefSeq" id="WP_234862147.1">
    <property type="nucleotide sequence ID" value="NZ_JAKEVZ010000011.1"/>
</dbReference>
<dbReference type="Pfam" id="PF06983">
    <property type="entry name" value="3-dmu-9_3-mt"/>
    <property type="match status" value="1"/>
</dbReference>
<evidence type="ECO:0000259" key="1">
    <source>
        <dbReference type="Pfam" id="PF06983"/>
    </source>
</evidence>
<comment type="caution">
    <text evidence="2">The sequence shown here is derived from an EMBL/GenBank/DDBJ whole genome shotgun (WGS) entry which is preliminary data.</text>
</comment>
<dbReference type="PANTHER" id="PTHR33990:SF1">
    <property type="entry name" value="PROTEIN YJDN"/>
    <property type="match status" value="1"/>
</dbReference>
<dbReference type="EMBL" id="JAKEVZ010000011">
    <property type="protein sequence ID" value="MCF1752243.1"/>
    <property type="molecule type" value="Genomic_DNA"/>
</dbReference>
<organism evidence="2 3">
    <name type="scientific">Mariniradius sediminis</name>
    <dbReference type="NCBI Taxonomy" id="2909237"/>
    <lineage>
        <taxon>Bacteria</taxon>
        <taxon>Pseudomonadati</taxon>
        <taxon>Bacteroidota</taxon>
        <taxon>Cytophagia</taxon>
        <taxon>Cytophagales</taxon>
        <taxon>Cyclobacteriaceae</taxon>
        <taxon>Mariniradius</taxon>
    </lineage>
</organism>
<dbReference type="Proteomes" id="UP001201449">
    <property type="component" value="Unassembled WGS sequence"/>
</dbReference>
<dbReference type="SUPFAM" id="SSF54593">
    <property type="entry name" value="Glyoxalase/Bleomycin resistance protein/Dihydroxybiphenyl dioxygenase"/>
    <property type="match status" value="1"/>
</dbReference>
<dbReference type="PANTHER" id="PTHR33990">
    <property type="entry name" value="PROTEIN YJDN-RELATED"/>
    <property type="match status" value="1"/>
</dbReference>
<gene>
    <name evidence="2" type="ORF">L0U89_14365</name>
</gene>
<dbReference type="InterPro" id="IPR029068">
    <property type="entry name" value="Glyas_Bleomycin-R_OHBP_Dase"/>
</dbReference>
<sequence>MAIVNIYLTFNGNCKEAFDFYASVLQQKFSDFNLFGEMPPQPGFELSEADKNRVMHVTLPISKETSLMGSDTFPHQPVSFGDNFSISISPDSKKEADRIFKELAEGGNVVMPMSDTFWNAYFGMVKDKFGVNWMINFDSSHS</sequence>
<dbReference type="Gene3D" id="3.10.180.10">
    <property type="entry name" value="2,3-Dihydroxybiphenyl 1,2-Dioxygenase, domain 1"/>
    <property type="match status" value="1"/>
</dbReference>
<accession>A0ABS9BZD4</accession>
<protein>
    <submittedName>
        <fullName evidence="2">VOC family protein</fullName>
    </submittedName>
</protein>
<name>A0ABS9BZD4_9BACT</name>
<dbReference type="CDD" id="cd06588">
    <property type="entry name" value="PhnB_like"/>
    <property type="match status" value="1"/>
</dbReference>
<keyword evidence="3" id="KW-1185">Reference proteome</keyword>
<feature type="domain" description="PhnB-like" evidence="1">
    <location>
        <begin position="6"/>
        <end position="135"/>
    </location>
</feature>
<reference evidence="2 3" key="1">
    <citation type="submission" date="2022-01" db="EMBL/GenBank/DDBJ databases">
        <title>Mariniradius saccharolyticus sp. nov., isolated from sediment of a river.</title>
        <authorList>
            <person name="Liu H."/>
        </authorList>
    </citation>
    <scope>NUCLEOTIDE SEQUENCE [LARGE SCALE GENOMIC DNA]</scope>
    <source>
        <strain evidence="2 3">RY-2</strain>
    </source>
</reference>
<proteinExistence type="predicted"/>
<dbReference type="InterPro" id="IPR028973">
    <property type="entry name" value="PhnB-like"/>
</dbReference>